<dbReference type="PANTHER" id="PTHR12203">
    <property type="entry name" value="KDEL LYS-ASP-GLU-LEU CONTAINING - RELATED"/>
    <property type="match status" value="1"/>
</dbReference>
<dbReference type="AlphaFoldDB" id="A0AAN7ZXX8"/>
<reference evidence="3" key="1">
    <citation type="submission" date="2023-08" db="EMBL/GenBank/DDBJ databases">
        <title>Black Yeasts Isolated from many extreme environments.</title>
        <authorList>
            <person name="Coleine C."/>
            <person name="Stajich J.E."/>
            <person name="Selbmann L."/>
        </authorList>
    </citation>
    <scope>NUCLEOTIDE SEQUENCE</scope>
    <source>
        <strain evidence="3">CCFEE 5810</strain>
    </source>
</reference>
<sequence length="346" mass="40016">MTAFHSQTAWFAKPYRTLSLAFLIVVLLLFTLSQNLKPNGPPAFRADGAPPGDLQATEAKDKPATATLLASVDRVSESPPRWSWWPGRDRNNHALNVEQCDSAFPDLYHEIDRSAAFWRERNGGRKITKDQYKLDWSEDGGISIMIYDQQLYVTYSRGLNDFLHWEERSKATLQNINRAVLTSPDPVPNMEFSVKINDRYGLTAKFPNATTWVFSRNITDVAMKQVWLMPDFNFWSYPRVAGSYADFQRQTLRIGDDFAAKEDKLVWRGTINFNFKLRDALIQQTKHQPWADVRKVAEDSNDEESLRNHISMPDHCKYKYTIHTEGWAWSGRLKYLWYASVVFSDA</sequence>
<dbReference type="Proteomes" id="UP001310594">
    <property type="component" value="Unassembled WGS sequence"/>
</dbReference>
<gene>
    <name evidence="3" type="ORF">LTR97_012778</name>
</gene>
<feature type="domain" description="Glycosyl transferase CAP10" evidence="2">
    <location>
        <begin position="105"/>
        <end position="338"/>
    </location>
</feature>
<evidence type="ECO:0000313" key="4">
    <source>
        <dbReference type="Proteomes" id="UP001310594"/>
    </source>
</evidence>
<dbReference type="InterPro" id="IPR006598">
    <property type="entry name" value="CAP10"/>
</dbReference>
<evidence type="ECO:0000256" key="1">
    <source>
        <dbReference type="SAM" id="MobiDB-lite"/>
    </source>
</evidence>
<dbReference type="InterPro" id="IPR051091">
    <property type="entry name" value="O-Glucosyltr/Glycosyltrsf_90"/>
</dbReference>
<evidence type="ECO:0000313" key="3">
    <source>
        <dbReference type="EMBL" id="KAK5689605.1"/>
    </source>
</evidence>
<evidence type="ECO:0000259" key="2">
    <source>
        <dbReference type="Pfam" id="PF05686"/>
    </source>
</evidence>
<name>A0AAN7ZXX8_9PEZI</name>
<dbReference type="PANTHER" id="PTHR12203:SF107">
    <property type="entry name" value="GLYCOSYL TRANSFERASE CAP10 DOMAIN-CONTAINING PROTEIN"/>
    <property type="match status" value="1"/>
</dbReference>
<comment type="caution">
    <text evidence="3">The sequence shown here is derived from an EMBL/GenBank/DDBJ whole genome shotgun (WGS) entry which is preliminary data.</text>
</comment>
<feature type="region of interest" description="Disordered" evidence="1">
    <location>
        <begin position="41"/>
        <end position="61"/>
    </location>
</feature>
<dbReference type="Pfam" id="PF05686">
    <property type="entry name" value="Glyco_transf_90"/>
    <property type="match status" value="1"/>
</dbReference>
<organism evidence="3 4">
    <name type="scientific">Elasticomyces elasticus</name>
    <dbReference type="NCBI Taxonomy" id="574655"/>
    <lineage>
        <taxon>Eukaryota</taxon>
        <taxon>Fungi</taxon>
        <taxon>Dikarya</taxon>
        <taxon>Ascomycota</taxon>
        <taxon>Pezizomycotina</taxon>
        <taxon>Dothideomycetes</taxon>
        <taxon>Dothideomycetidae</taxon>
        <taxon>Mycosphaerellales</taxon>
        <taxon>Teratosphaeriaceae</taxon>
        <taxon>Elasticomyces</taxon>
    </lineage>
</organism>
<dbReference type="EMBL" id="JAVRQU010000030">
    <property type="protein sequence ID" value="KAK5689605.1"/>
    <property type="molecule type" value="Genomic_DNA"/>
</dbReference>
<proteinExistence type="predicted"/>
<protein>
    <recommendedName>
        <fullName evidence="2">Glycosyl transferase CAP10 domain-containing protein</fullName>
    </recommendedName>
</protein>
<accession>A0AAN7ZXX8</accession>